<evidence type="ECO:0000313" key="2">
    <source>
        <dbReference type="EMBL" id="CAL6003276.1"/>
    </source>
</evidence>
<accession>A0ABP1HVT8</accession>
<comment type="caution">
    <text evidence="2">The sequence shown here is derived from an EMBL/GenBank/DDBJ whole genome shotgun (WGS) entry which is preliminary data.</text>
</comment>
<dbReference type="EMBL" id="CAXDID020000047">
    <property type="protein sequence ID" value="CAL6003276.1"/>
    <property type="molecule type" value="Genomic_DNA"/>
</dbReference>
<dbReference type="Pfam" id="PF13921">
    <property type="entry name" value="Myb_DNA-bind_6"/>
    <property type="match status" value="1"/>
</dbReference>
<dbReference type="InterPro" id="IPR001005">
    <property type="entry name" value="SANT/Myb"/>
</dbReference>
<proteinExistence type="predicted"/>
<dbReference type="CDD" id="cd00167">
    <property type="entry name" value="SANT"/>
    <property type="match status" value="1"/>
</dbReference>
<feature type="domain" description="Myb-like" evidence="1">
    <location>
        <begin position="9"/>
        <end position="55"/>
    </location>
</feature>
<dbReference type="Proteomes" id="UP001642409">
    <property type="component" value="Unassembled WGS sequence"/>
</dbReference>
<dbReference type="InterPro" id="IPR009057">
    <property type="entry name" value="Homeodomain-like_sf"/>
</dbReference>
<gene>
    <name evidence="2" type="ORF">HINF_LOCUS18321</name>
</gene>
<evidence type="ECO:0000313" key="3">
    <source>
        <dbReference type="Proteomes" id="UP001642409"/>
    </source>
</evidence>
<dbReference type="PROSITE" id="PS50090">
    <property type="entry name" value="MYB_LIKE"/>
    <property type="match status" value="1"/>
</dbReference>
<name>A0ABP1HVT8_9EUKA</name>
<protein>
    <submittedName>
        <fullName evidence="2">Myb-like_DNA-binding domain-containing protein</fullName>
    </submittedName>
</protein>
<evidence type="ECO:0000259" key="1">
    <source>
        <dbReference type="PROSITE" id="PS50090"/>
    </source>
</evidence>
<organism evidence="2 3">
    <name type="scientific">Hexamita inflata</name>
    <dbReference type="NCBI Taxonomy" id="28002"/>
    <lineage>
        <taxon>Eukaryota</taxon>
        <taxon>Metamonada</taxon>
        <taxon>Diplomonadida</taxon>
        <taxon>Hexamitidae</taxon>
        <taxon>Hexamitinae</taxon>
        <taxon>Hexamita</taxon>
    </lineage>
</organism>
<keyword evidence="3" id="KW-1185">Reference proteome</keyword>
<dbReference type="SUPFAM" id="SSF46689">
    <property type="entry name" value="Homeodomain-like"/>
    <property type="match status" value="1"/>
</dbReference>
<reference evidence="2 3" key="1">
    <citation type="submission" date="2024-07" db="EMBL/GenBank/DDBJ databases">
        <authorList>
            <person name="Akdeniz Z."/>
        </authorList>
    </citation>
    <scope>NUCLEOTIDE SEQUENCE [LARGE SCALE GENOMIC DNA]</scope>
</reference>
<sequence>MRSRQYTMWNQEEKQRLQEVVLNNTFCGRISWEEVSKEFPQRSKQQCKSIYMNSIKDNTSQSVMDSSLNTEQWTKSQKGSLYIIARFYKLDWEMIRQNYYQLYSIQQLNKLYFAFDSDYARFRSNLFKLENWDHVNINIMSKEEAIDVYNTAKIMEYRLEKMHNSLSFNHQQIREPEIFAQETFLELERNFDFIEIQVLEEISNLHNIQTLYENALQLIRMK</sequence>
<dbReference type="Gene3D" id="1.10.10.60">
    <property type="entry name" value="Homeodomain-like"/>
    <property type="match status" value="1"/>
</dbReference>